<name>A0A081C257_VECG1</name>
<evidence type="ECO:0000256" key="2">
    <source>
        <dbReference type="ARBA" id="ARBA00022448"/>
    </source>
</evidence>
<dbReference type="EMBL" id="DF820468">
    <property type="protein sequence ID" value="GAK58662.1"/>
    <property type="molecule type" value="Genomic_DNA"/>
</dbReference>
<dbReference type="PANTHER" id="PTHR43744">
    <property type="entry name" value="ABC TRANSPORTER PERMEASE PROTEIN MG189-RELATED-RELATED"/>
    <property type="match status" value="1"/>
</dbReference>
<dbReference type="SUPFAM" id="SSF161098">
    <property type="entry name" value="MetI-like"/>
    <property type="match status" value="1"/>
</dbReference>
<dbReference type="CDD" id="cd06261">
    <property type="entry name" value="TM_PBP2"/>
    <property type="match status" value="1"/>
</dbReference>
<comment type="similarity">
    <text evidence="7">Belongs to the binding-protein-dependent transport system permease family.</text>
</comment>
<dbReference type="Proteomes" id="UP000030661">
    <property type="component" value="Unassembled WGS sequence"/>
</dbReference>
<reference evidence="9 10" key="1">
    <citation type="journal article" date="2015" name="PeerJ">
        <title>First genomic representation of candidate bacterial phylum KSB3 points to enhanced environmental sensing as a trigger of wastewater bulking.</title>
        <authorList>
            <person name="Sekiguchi Y."/>
            <person name="Ohashi A."/>
            <person name="Parks D.H."/>
            <person name="Yamauchi T."/>
            <person name="Tyson G.W."/>
            <person name="Hugenholtz P."/>
        </authorList>
    </citation>
    <scope>NUCLEOTIDE SEQUENCE [LARGE SCALE GENOMIC DNA]</scope>
</reference>
<evidence type="ECO:0000256" key="4">
    <source>
        <dbReference type="ARBA" id="ARBA00022692"/>
    </source>
</evidence>
<sequence>MWKFITYLILTIFAILWVFPMVSALVMVTKSNDDFTMLGFWGLPALSKIPGNMVNNIHLALVQAELGGNFLNSLLFAAMAGIGSAFIASLAGYALVHLKVRAPQGWFFGIFIGNIFPFQMFLIPLYLFLNTVRLYDTRLGLAIVYVGICIPFALFVYRNYAYTIPKELFESAKVDGASNWHSYLRIFLPLSRAAFIVVFIFQFIWTWNDLLFGLVLSERHRPIMTALSRLAGQRGAVPPTVLIAGALIASLPTIIILLSLQRHFVRGFTINTEK</sequence>
<evidence type="ECO:0000313" key="10">
    <source>
        <dbReference type="Proteomes" id="UP000030661"/>
    </source>
</evidence>
<protein>
    <submittedName>
        <fullName evidence="9">Integral membrane permease</fullName>
    </submittedName>
</protein>
<proteinExistence type="inferred from homology"/>
<dbReference type="Gene3D" id="1.10.3720.10">
    <property type="entry name" value="MetI-like"/>
    <property type="match status" value="1"/>
</dbReference>
<comment type="subcellular location">
    <subcellularLocation>
        <location evidence="1 7">Cell membrane</location>
        <topology evidence="1 7">Multi-pass membrane protein</topology>
    </subcellularLocation>
</comment>
<evidence type="ECO:0000256" key="6">
    <source>
        <dbReference type="ARBA" id="ARBA00023136"/>
    </source>
</evidence>
<keyword evidence="5 7" id="KW-1133">Transmembrane helix</keyword>
<feature type="transmembrane region" description="Helical" evidence="7">
    <location>
        <begin position="139"/>
        <end position="157"/>
    </location>
</feature>
<keyword evidence="2 7" id="KW-0813">Transport</keyword>
<dbReference type="PROSITE" id="PS50928">
    <property type="entry name" value="ABC_TM1"/>
    <property type="match status" value="1"/>
</dbReference>
<evidence type="ECO:0000256" key="7">
    <source>
        <dbReference type="RuleBase" id="RU363032"/>
    </source>
</evidence>
<dbReference type="PANTHER" id="PTHR43744:SF12">
    <property type="entry name" value="ABC TRANSPORTER PERMEASE PROTEIN MG189-RELATED"/>
    <property type="match status" value="1"/>
</dbReference>
<keyword evidence="10" id="KW-1185">Reference proteome</keyword>
<feature type="transmembrane region" description="Helical" evidence="7">
    <location>
        <begin position="74"/>
        <end position="95"/>
    </location>
</feature>
<organism evidence="9 10">
    <name type="scientific">Vecturithrix granuli</name>
    <dbReference type="NCBI Taxonomy" id="1499967"/>
    <lineage>
        <taxon>Bacteria</taxon>
        <taxon>Candidatus Moduliflexota</taxon>
        <taxon>Candidatus Vecturitrichia</taxon>
        <taxon>Candidatus Vecturitrichales</taxon>
        <taxon>Candidatus Vecturitrichaceae</taxon>
        <taxon>Candidatus Vecturithrix</taxon>
    </lineage>
</organism>
<keyword evidence="6 7" id="KW-0472">Membrane</keyword>
<evidence type="ECO:0000259" key="8">
    <source>
        <dbReference type="PROSITE" id="PS50928"/>
    </source>
</evidence>
<evidence type="ECO:0000256" key="5">
    <source>
        <dbReference type="ARBA" id="ARBA00022989"/>
    </source>
</evidence>
<dbReference type="GO" id="GO:0005886">
    <property type="term" value="C:plasma membrane"/>
    <property type="evidence" value="ECO:0007669"/>
    <property type="project" value="UniProtKB-SubCell"/>
</dbReference>
<feature type="transmembrane region" description="Helical" evidence="7">
    <location>
        <begin position="236"/>
        <end position="260"/>
    </location>
</feature>
<evidence type="ECO:0000256" key="1">
    <source>
        <dbReference type="ARBA" id="ARBA00004651"/>
    </source>
</evidence>
<dbReference type="InterPro" id="IPR035906">
    <property type="entry name" value="MetI-like_sf"/>
</dbReference>
<evidence type="ECO:0000256" key="3">
    <source>
        <dbReference type="ARBA" id="ARBA00022475"/>
    </source>
</evidence>
<keyword evidence="4 7" id="KW-0812">Transmembrane</keyword>
<dbReference type="Pfam" id="PF00528">
    <property type="entry name" value="BPD_transp_1"/>
    <property type="match status" value="1"/>
</dbReference>
<feature type="domain" description="ABC transmembrane type-1" evidence="8">
    <location>
        <begin position="70"/>
        <end position="260"/>
    </location>
</feature>
<evidence type="ECO:0000313" key="9">
    <source>
        <dbReference type="EMBL" id="GAK58662.1"/>
    </source>
</evidence>
<gene>
    <name evidence="9" type="ORF">U27_05636</name>
</gene>
<dbReference type="GO" id="GO:0055085">
    <property type="term" value="P:transmembrane transport"/>
    <property type="evidence" value="ECO:0007669"/>
    <property type="project" value="InterPro"/>
</dbReference>
<keyword evidence="3" id="KW-1003">Cell membrane</keyword>
<feature type="transmembrane region" description="Helical" evidence="7">
    <location>
        <begin position="193"/>
        <end position="216"/>
    </location>
</feature>
<dbReference type="HOGENOM" id="CLU_016047_1_2_0"/>
<dbReference type="STRING" id="1499967.U27_05636"/>
<dbReference type="AlphaFoldDB" id="A0A081C257"/>
<feature type="transmembrane region" description="Helical" evidence="7">
    <location>
        <begin position="107"/>
        <end position="127"/>
    </location>
</feature>
<dbReference type="InterPro" id="IPR000515">
    <property type="entry name" value="MetI-like"/>
</dbReference>
<accession>A0A081C257</accession>
<dbReference type="eggNOG" id="COG0395">
    <property type="taxonomic scope" value="Bacteria"/>
</dbReference>